<feature type="transmembrane region" description="Helical" evidence="1">
    <location>
        <begin position="12"/>
        <end position="31"/>
    </location>
</feature>
<dbReference type="PATRIC" id="fig|1297742.4.peg.5252"/>
<keyword evidence="3" id="KW-1185">Reference proteome</keyword>
<sequence>MERLIRPSRIREWLGLALVALIGLLLSYALYRDHQVARAAEEGTPTTAQVERMEPGRCLVGTKTERCLTLTLKLYPAVGAPYSASLTQSIPLEWMSRVQPGSWLTVAVAPTAPQQATFDVRTMYVAPPAPPASAQ</sequence>
<evidence type="ECO:0000256" key="1">
    <source>
        <dbReference type="SAM" id="Phobius"/>
    </source>
</evidence>
<keyword evidence="1" id="KW-0812">Transmembrane</keyword>
<dbReference type="Proteomes" id="UP000009026">
    <property type="component" value="Chromosome"/>
</dbReference>
<evidence type="ECO:0000313" key="2">
    <source>
        <dbReference type="EMBL" id="AKQ68261.1"/>
    </source>
</evidence>
<keyword evidence="1" id="KW-1133">Transmembrane helix</keyword>
<protein>
    <submittedName>
        <fullName evidence="2">Uncharacterized protein</fullName>
    </submittedName>
</protein>
<accession>A0A0H4WXX6</accession>
<dbReference type="KEGG" id="mym:A176_005173"/>
<dbReference type="AlphaFoldDB" id="A0A0H4WXX6"/>
<proteinExistence type="predicted"/>
<dbReference type="EMBL" id="CP012109">
    <property type="protein sequence ID" value="AKQ68261.1"/>
    <property type="molecule type" value="Genomic_DNA"/>
</dbReference>
<evidence type="ECO:0000313" key="3">
    <source>
        <dbReference type="Proteomes" id="UP000009026"/>
    </source>
</evidence>
<dbReference type="RefSeq" id="WP_002633051.1">
    <property type="nucleotide sequence ID" value="NZ_CP012109.1"/>
</dbReference>
<name>A0A0H4WXX6_9BACT</name>
<organism evidence="2 3">
    <name type="scientific">Pseudomyxococcus hansupus</name>
    <dbReference type="NCBI Taxonomy" id="1297742"/>
    <lineage>
        <taxon>Bacteria</taxon>
        <taxon>Pseudomonadati</taxon>
        <taxon>Myxococcota</taxon>
        <taxon>Myxococcia</taxon>
        <taxon>Myxococcales</taxon>
        <taxon>Cystobacterineae</taxon>
        <taxon>Myxococcaceae</taxon>
        <taxon>Pseudomyxococcus</taxon>
    </lineage>
</organism>
<keyword evidence="1" id="KW-0472">Membrane</keyword>
<reference evidence="2 3" key="1">
    <citation type="journal article" date="2016" name="PLoS ONE">
        <title>Complete Genome Sequence and Comparative Genomics of a Novel Myxobacterium Myxococcus hansupus.</title>
        <authorList>
            <person name="Sharma G."/>
            <person name="Narwani T."/>
            <person name="Subramanian S."/>
        </authorList>
    </citation>
    <scope>NUCLEOTIDE SEQUENCE [LARGE SCALE GENOMIC DNA]</scope>
    <source>
        <strain evidence="3">mixupus</strain>
    </source>
</reference>
<gene>
    <name evidence="2" type="ORF">A176_005173</name>
</gene>
<dbReference type="OrthoDB" id="5539950at2"/>